<dbReference type="EMBL" id="BQKI01000008">
    <property type="protein sequence ID" value="GJN00085.1"/>
    <property type="molecule type" value="Genomic_DNA"/>
</dbReference>
<sequence length="723" mass="78685">MVASLSTSNVGAADLSPCSEVRLPGHGETDDSHGEIPGMGSSAARSKAEPPGSGGPGVALAVLLIGARSGPAWSDEATMGVVLGSGWPGQHRGAATEARSSKRRRCLDPASSAVTFASGALSSPWASMDEDLLHLIAWRVLAADPHGLRPPPRRVCRHWRSSTACPRGRGVVDGRFHPRRWVMLPEGHGLHPAHGKLRGHVHFFNLGTGKFLRARVPIFKDHCVVDSVGGVLVMSRDEDTAVRLFTLSPATIVVRISPPCRFAVNRNSRFAPLHSVLYLVRMNFVVDQDSEILQVDPPQKDDGSSVSSLPAPKLIATILAGKLAHPIFLVECDSQILVVGHTDNSFSRMRLLLVPVSFSAFICSATKVNYKLRPNHASGEGKESGAMEGKESGAMGSTTLLTIAKMPRKLVKKLKVTTTIESSSSELDIPEQLQEFSESTISTNTLIDMVLDTCVSHPPLPPTEMEGVDYAAKPLPHTNPARISSSASVLQTDSVDAGGSIVPDVNLPSTSELPHQVTADVGAKEQTAEVVKQPSLKRKQSDLQTTSLKKKVYRIKIKQAFDKCILFLRENKRGLNSSRLKTLRYLDTLTAEKNDLAKSLKEQSIENAQLKKNLEVTEEKLKQAKSSEKAFKSSSYGARKALDYIHANQVEKTRHSLEYFLEHGPEVIKQHTRRVVIEAGSQVLAICKSWNPELFEDQIREGFNPKKIVDQCQLLLDSMVATS</sequence>
<protein>
    <submittedName>
        <fullName evidence="3">Uncharacterized protein</fullName>
    </submittedName>
</protein>
<reference evidence="3" key="2">
    <citation type="submission" date="2021-12" db="EMBL/GenBank/DDBJ databases">
        <title>Resequencing data analysis of finger millet.</title>
        <authorList>
            <person name="Hatakeyama M."/>
            <person name="Aluri S."/>
            <person name="Balachadran M.T."/>
            <person name="Sivarajan S.R."/>
            <person name="Poveda L."/>
            <person name="Shimizu-Inatsugi R."/>
            <person name="Schlapbach R."/>
            <person name="Sreeman S.M."/>
            <person name="Shimizu K.K."/>
        </authorList>
    </citation>
    <scope>NUCLEOTIDE SEQUENCE</scope>
</reference>
<keyword evidence="4" id="KW-1185">Reference proteome</keyword>
<dbReference type="Proteomes" id="UP001054889">
    <property type="component" value="Unassembled WGS sequence"/>
</dbReference>
<evidence type="ECO:0000256" key="1">
    <source>
        <dbReference type="SAM" id="Coils"/>
    </source>
</evidence>
<evidence type="ECO:0000313" key="3">
    <source>
        <dbReference type="EMBL" id="GJN00085.1"/>
    </source>
</evidence>
<dbReference type="AlphaFoldDB" id="A0AAV5CQF2"/>
<accession>A0AAV5CQF2</accession>
<feature type="coiled-coil region" evidence="1">
    <location>
        <begin position="586"/>
        <end position="627"/>
    </location>
</feature>
<proteinExistence type="predicted"/>
<reference evidence="3" key="1">
    <citation type="journal article" date="2018" name="DNA Res.">
        <title>Multiple hybrid de novo genome assembly of finger millet, an orphan allotetraploid crop.</title>
        <authorList>
            <person name="Hatakeyama M."/>
            <person name="Aluri S."/>
            <person name="Balachadran M.T."/>
            <person name="Sivarajan S.R."/>
            <person name="Patrignani A."/>
            <person name="Gruter S."/>
            <person name="Poveda L."/>
            <person name="Shimizu-Inatsugi R."/>
            <person name="Baeten J."/>
            <person name="Francoijs K.J."/>
            <person name="Nataraja K.N."/>
            <person name="Reddy Y.A.N."/>
            <person name="Phadnis S."/>
            <person name="Ravikumar R.L."/>
            <person name="Schlapbach R."/>
            <person name="Sreeman S.M."/>
            <person name="Shimizu K.K."/>
        </authorList>
    </citation>
    <scope>NUCLEOTIDE SEQUENCE</scope>
</reference>
<name>A0AAV5CQF2_ELECO</name>
<keyword evidence="1" id="KW-0175">Coiled coil</keyword>
<organism evidence="3 4">
    <name type="scientific">Eleusine coracana subsp. coracana</name>
    <dbReference type="NCBI Taxonomy" id="191504"/>
    <lineage>
        <taxon>Eukaryota</taxon>
        <taxon>Viridiplantae</taxon>
        <taxon>Streptophyta</taxon>
        <taxon>Embryophyta</taxon>
        <taxon>Tracheophyta</taxon>
        <taxon>Spermatophyta</taxon>
        <taxon>Magnoliopsida</taxon>
        <taxon>Liliopsida</taxon>
        <taxon>Poales</taxon>
        <taxon>Poaceae</taxon>
        <taxon>PACMAD clade</taxon>
        <taxon>Chloridoideae</taxon>
        <taxon>Cynodonteae</taxon>
        <taxon>Eleusininae</taxon>
        <taxon>Eleusine</taxon>
    </lineage>
</organism>
<gene>
    <name evidence="3" type="primary">ga17240</name>
    <name evidence="3" type="ORF">PR202_ga17240</name>
</gene>
<feature type="region of interest" description="Disordered" evidence="2">
    <location>
        <begin position="1"/>
        <end position="55"/>
    </location>
</feature>
<feature type="compositionally biased region" description="Polar residues" evidence="2">
    <location>
        <begin position="1"/>
        <end position="10"/>
    </location>
</feature>
<dbReference type="PANTHER" id="PTHR33165">
    <property type="entry name" value="F-BOX DOMAIN CONTAINING PROTEIN-LIKE-RELATED"/>
    <property type="match status" value="1"/>
</dbReference>
<evidence type="ECO:0000313" key="4">
    <source>
        <dbReference type="Proteomes" id="UP001054889"/>
    </source>
</evidence>
<comment type="caution">
    <text evidence="3">The sequence shown here is derived from an EMBL/GenBank/DDBJ whole genome shotgun (WGS) entry which is preliminary data.</text>
</comment>
<evidence type="ECO:0000256" key="2">
    <source>
        <dbReference type="SAM" id="MobiDB-lite"/>
    </source>
</evidence>
<dbReference type="PANTHER" id="PTHR33165:SF49">
    <property type="entry name" value="DUF295 DOMAIN-CONTAINING PROTEIN"/>
    <property type="match status" value="1"/>
</dbReference>
<feature type="compositionally biased region" description="Basic and acidic residues" evidence="2">
    <location>
        <begin position="23"/>
        <end position="34"/>
    </location>
</feature>